<protein>
    <recommendedName>
        <fullName evidence="9">Nuclear factor 1</fullName>
    </recommendedName>
</protein>
<name>A0A5E4BWT1_MARMO</name>
<evidence type="ECO:0000256" key="1">
    <source>
        <dbReference type="ARBA" id="ARBA00004123"/>
    </source>
</evidence>
<dbReference type="InterPro" id="IPR003619">
    <property type="entry name" value="MAD_homology1_Dwarfin-type"/>
</dbReference>
<gene>
    <name evidence="12" type="ORF">MONAX_5E041899</name>
</gene>
<feature type="region of interest" description="Disordered" evidence="10">
    <location>
        <begin position="1240"/>
        <end position="1265"/>
    </location>
</feature>
<evidence type="ECO:0000256" key="10">
    <source>
        <dbReference type="SAM" id="MobiDB-lite"/>
    </source>
</evidence>
<keyword evidence="5 9" id="KW-0238">DNA-binding</keyword>
<evidence type="ECO:0000256" key="4">
    <source>
        <dbReference type="ARBA" id="ARBA00023015"/>
    </source>
</evidence>
<accession>A0A5E4BWT1</accession>
<feature type="compositionally biased region" description="Basic and acidic residues" evidence="10">
    <location>
        <begin position="1127"/>
        <end position="1142"/>
    </location>
</feature>
<evidence type="ECO:0000313" key="12">
    <source>
        <dbReference type="EMBL" id="VTJ73441.1"/>
    </source>
</evidence>
<dbReference type="Pfam" id="PF10524">
    <property type="entry name" value="NfI_DNAbd_pre-N"/>
    <property type="match status" value="1"/>
</dbReference>
<feature type="region of interest" description="Disordered" evidence="10">
    <location>
        <begin position="460"/>
        <end position="484"/>
    </location>
</feature>
<feature type="compositionally biased region" description="Low complexity" evidence="10">
    <location>
        <begin position="1175"/>
        <end position="1186"/>
    </location>
</feature>
<keyword evidence="4 9" id="KW-0805">Transcription regulation</keyword>
<keyword evidence="3 9" id="KW-0235">DNA replication</keyword>
<dbReference type="Pfam" id="PF00859">
    <property type="entry name" value="CTF_NFI"/>
    <property type="match status" value="1"/>
</dbReference>
<keyword evidence="7 9" id="KW-0804">Transcription</keyword>
<comment type="similarity">
    <text evidence="9">Belongs to the CTF/NF-I family.</text>
</comment>
<dbReference type="InterPro" id="IPR019548">
    <property type="entry name" value="CTF/NFI_DNA-bd_N"/>
</dbReference>
<dbReference type="EMBL" id="CABDUW010000681">
    <property type="protein sequence ID" value="VTJ73441.1"/>
    <property type="molecule type" value="Genomic_DNA"/>
</dbReference>
<keyword evidence="13" id="KW-1185">Reference proteome</keyword>
<dbReference type="GO" id="GO:0000978">
    <property type="term" value="F:RNA polymerase II cis-regulatory region sequence-specific DNA binding"/>
    <property type="evidence" value="ECO:0007669"/>
    <property type="project" value="TreeGrafter"/>
</dbReference>
<feature type="region of interest" description="Disordered" evidence="10">
    <location>
        <begin position="228"/>
        <end position="340"/>
    </location>
</feature>
<evidence type="ECO:0000256" key="5">
    <source>
        <dbReference type="ARBA" id="ARBA00023125"/>
    </source>
</evidence>
<dbReference type="PROSITE" id="PS00349">
    <property type="entry name" value="CTF_NFI_1"/>
    <property type="match status" value="1"/>
</dbReference>
<evidence type="ECO:0000256" key="7">
    <source>
        <dbReference type="ARBA" id="ARBA00023163"/>
    </source>
</evidence>
<dbReference type="GO" id="GO:0006260">
    <property type="term" value="P:DNA replication"/>
    <property type="evidence" value="ECO:0007669"/>
    <property type="project" value="UniProtKB-KW"/>
</dbReference>
<feature type="region of interest" description="Disordered" evidence="10">
    <location>
        <begin position="1103"/>
        <end position="1225"/>
    </location>
</feature>
<dbReference type="GO" id="GO:0045893">
    <property type="term" value="P:positive regulation of DNA-templated transcription"/>
    <property type="evidence" value="ECO:0007669"/>
    <property type="project" value="UniProtKB-ARBA"/>
</dbReference>
<feature type="domain" description="CTF/NF-I" evidence="11">
    <location>
        <begin position="485"/>
        <end position="678"/>
    </location>
</feature>
<comment type="subcellular location">
    <subcellularLocation>
        <location evidence="1 9">Nucleus</location>
    </subcellularLocation>
</comment>
<dbReference type="InterPro" id="IPR020604">
    <property type="entry name" value="CTF/NFI_DNA-bd-dom"/>
</dbReference>
<feature type="region of interest" description="Disordered" evidence="10">
    <location>
        <begin position="674"/>
        <end position="696"/>
    </location>
</feature>
<evidence type="ECO:0000256" key="6">
    <source>
        <dbReference type="ARBA" id="ARBA00023159"/>
    </source>
</evidence>
<feature type="compositionally biased region" description="Low complexity" evidence="10">
    <location>
        <begin position="247"/>
        <end position="257"/>
    </location>
</feature>
<keyword evidence="8 9" id="KW-0539">Nucleus</keyword>
<evidence type="ECO:0000256" key="3">
    <source>
        <dbReference type="ARBA" id="ARBA00022705"/>
    </source>
</evidence>
<feature type="region of interest" description="Disordered" evidence="10">
    <location>
        <begin position="53"/>
        <end position="127"/>
    </location>
</feature>
<evidence type="ECO:0000256" key="9">
    <source>
        <dbReference type="RuleBase" id="RU000690"/>
    </source>
</evidence>
<organism evidence="12 13">
    <name type="scientific">Marmota monax</name>
    <name type="common">Woodchuck</name>
    <dbReference type="NCBI Taxonomy" id="9995"/>
    <lineage>
        <taxon>Eukaryota</taxon>
        <taxon>Metazoa</taxon>
        <taxon>Chordata</taxon>
        <taxon>Craniata</taxon>
        <taxon>Vertebrata</taxon>
        <taxon>Euteleostomi</taxon>
        <taxon>Mammalia</taxon>
        <taxon>Eutheria</taxon>
        <taxon>Euarchontoglires</taxon>
        <taxon>Glires</taxon>
        <taxon>Rodentia</taxon>
        <taxon>Sciuromorpha</taxon>
        <taxon>Sciuridae</taxon>
        <taxon>Xerinae</taxon>
        <taxon>Marmotini</taxon>
        <taxon>Marmota</taxon>
    </lineage>
</organism>
<evidence type="ECO:0000259" key="11">
    <source>
        <dbReference type="PROSITE" id="PS51080"/>
    </source>
</evidence>
<dbReference type="Pfam" id="PF03165">
    <property type="entry name" value="MH1"/>
    <property type="match status" value="1"/>
</dbReference>
<evidence type="ECO:0000256" key="8">
    <source>
        <dbReference type="ARBA" id="ARBA00023242"/>
    </source>
</evidence>
<feature type="compositionally biased region" description="Polar residues" evidence="10">
    <location>
        <begin position="1109"/>
        <end position="1124"/>
    </location>
</feature>
<dbReference type="GO" id="GO:0005634">
    <property type="term" value="C:nucleus"/>
    <property type="evidence" value="ECO:0007669"/>
    <property type="project" value="UniProtKB-SubCell"/>
</dbReference>
<proteinExistence type="inferred from homology"/>
<feature type="compositionally biased region" description="Polar residues" evidence="10">
    <location>
        <begin position="1252"/>
        <end position="1265"/>
    </location>
</feature>
<sequence length="1307" mass="140282">MGVALSKAWTPVSTSQHLFSGQQVPAKLGFLGKVHPCPSAAWPCCSPGLTPTEAEGGPGSAGVTCDVGPTPARLPGTSPRKVGGFDREGRAGPQGGAQGERLQREGPGTGRGPLPQPPASAAQQGSTTACRDAAALASCPPALLGLPWPVTGAPQSPASSLARWPGLWSQLCDPDKELPVSGADGDRVGGLSWSGPVPATAVTVTHTLGDIGGELSWYRPGPSCRGYFGRLGDRQNPVSPPSNTPWPRQSQGRQSRPQVDRAQPAQLAKSLGPRGCDRSCLRPPGLGSHRLWAGELGFPPPEVRPRERDDSAPSGQQDPQWPAWRGCSVAQGDGGSSQLPSARALPALRVSHRSAATPQAKLRCRSRCLLASAPRGHVVKACPGSPLLCVTSVVWGWAGTRTLPWPLGLCFCQALGQAEPDQSPGQRPRPRPSPRSRVWIILRKSAERWPRSRGLGRVPVRPLPSGFSPGPAGGRGFGGPEQARPADRWPLPQDEFHPFIEALLPHVRAFAYTWFNLQARKRKYFKKHEKRMSKDEERAVKDELLGEKAEVKQKWASRLLAKLRKDIRPECREDFVLAITGKKAPGCVLSNPDQKGKMRRIDCLRQADKVWRLDLVMVILFKGIPLESTDGERLVKAAQCGHPVLCVQPHHIGVAVKELDLYLAYFVRERDAEQSSSPRAGMGSDQEDSKPITLGGGHPALSFLQGPCGPGSLRSRDLWSSRQRAAAPLHTWAHGRASEGPGTVSHLRAQGCAGGQALQPGDSGAGSLGAGRGRRPRWPPGPSRPSASLHGSLLPRPPAHQRLRTACPSAWTADCSPGSPAPSALLALCLLSFLLTPRLASWGRSQGRTRPPGGRGRLAGPGSLHLLGLPAGQMLQEAEATALAWSRGDPGRLGRKPCPPRLPGTLHKQEAAGSAGNGCGGFPWTPLRGHHPSSRRRTQYLLHEWQARTSRQGPGSWLPGLALLPPGGWERNPTTSRAEGPLPGSSCPALLVPLLPSVCQLGTLHGLLLLPGTRWPSGRWPGTVLNRGHRSCSWHLANLNRPPLAPHGEVCTRLCTRGWLQAPASTCPASAPGAPAPLVPESVTTRWSWGWRRSWKRRVGTGCPGEVTQCVTPDTQTENDSYSRSPGRCDVDTVERGRDRLLRRTTYPVTQVRRSKRHKSGSMEEDVDTSPGGDYYTSPSSPTSSSRNWTEDMEGGISSPVKKTEMDKSPFNSPSPQDSPRLSSFPQHHRPVIAVHSGIARSPHPSSALHFPTTTPSKISSRWPATQPASSLDRLLYARHVPCKPFLCGIRTKGSAGVYQAQSWYLG</sequence>
<dbReference type="Proteomes" id="UP000335636">
    <property type="component" value="Unassembled WGS sequence"/>
</dbReference>
<comment type="function">
    <text evidence="9">Recognizes and binds the palindromic sequence 5'-TTGGCNNNNNGCCAA-3' present in viral and cellular promoters and in the origin of replication of adenovirus type 2. These proteins are individually capable of activating transcription and replication.</text>
</comment>
<comment type="caution">
    <text evidence="12">The sequence shown here is derived from an EMBL/GenBank/DDBJ whole genome shotgun (WGS) entry which is preliminary data.</text>
</comment>
<dbReference type="PANTHER" id="PTHR11492">
    <property type="entry name" value="NUCLEAR FACTOR I"/>
    <property type="match status" value="1"/>
</dbReference>
<feature type="region of interest" description="Disordered" evidence="10">
    <location>
        <begin position="753"/>
        <end position="800"/>
    </location>
</feature>
<evidence type="ECO:0000313" key="13">
    <source>
        <dbReference type="Proteomes" id="UP000335636"/>
    </source>
</evidence>
<reference evidence="12" key="1">
    <citation type="submission" date="2019-04" db="EMBL/GenBank/DDBJ databases">
        <authorList>
            <person name="Alioto T."/>
            <person name="Alioto T."/>
        </authorList>
    </citation>
    <scope>NUCLEOTIDE SEQUENCE [LARGE SCALE GENOMIC DNA]</scope>
</reference>
<dbReference type="PROSITE" id="PS51080">
    <property type="entry name" value="CTF_NFI_2"/>
    <property type="match status" value="1"/>
</dbReference>
<feature type="compositionally biased region" description="Polar residues" evidence="10">
    <location>
        <begin position="1210"/>
        <end position="1225"/>
    </location>
</feature>
<keyword evidence="6 9" id="KW-0010">Activator</keyword>
<dbReference type="SMART" id="SM00523">
    <property type="entry name" value="DWA"/>
    <property type="match status" value="1"/>
</dbReference>
<comment type="subunit">
    <text evidence="2 9">Binds DNA as a homodimer.</text>
</comment>
<dbReference type="InterPro" id="IPR019739">
    <property type="entry name" value="CTF/NFI_DNA-bd_CS"/>
</dbReference>
<dbReference type="InterPro" id="IPR000647">
    <property type="entry name" value="CTF/NFI"/>
</dbReference>
<evidence type="ECO:0000256" key="2">
    <source>
        <dbReference type="ARBA" id="ARBA00011432"/>
    </source>
</evidence>
<dbReference type="PANTHER" id="PTHR11492:SF2">
    <property type="entry name" value="NUCLEAR FACTOR 1 C-TYPE"/>
    <property type="match status" value="1"/>
</dbReference>
<dbReference type="GO" id="GO:0000981">
    <property type="term" value="F:DNA-binding transcription factor activity, RNA polymerase II-specific"/>
    <property type="evidence" value="ECO:0007669"/>
    <property type="project" value="TreeGrafter"/>
</dbReference>